<keyword evidence="3" id="KW-1185">Reference proteome</keyword>
<name>H7EM46_9SPIR</name>
<reference evidence="2 3" key="1">
    <citation type="submission" date="2011-09" db="EMBL/GenBank/DDBJ databases">
        <title>The draft genome of Treponema saccharophilum DSM 2985.</title>
        <authorList>
            <consortium name="US DOE Joint Genome Institute (JGI-PGF)"/>
            <person name="Lucas S."/>
            <person name="Copeland A."/>
            <person name="Lapidus A."/>
            <person name="Glavina del Rio T."/>
            <person name="Dalin E."/>
            <person name="Tice H."/>
            <person name="Bruce D."/>
            <person name="Goodwin L."/>
            <person name="Pitluck S."/>
            <person name="Peters L."/>
            <person name="Kyrpides N."/>
            <person name="Mavromatis K."/>
            <person name="Ivanova N."/>
            <person name="Markowitz V."/>
            <person name="Cheng J.-F."/>
            <person name="Hugenholtz P."/>
            <person name="Woyke T."/>
            <person name="Wu D."/>
            <person name="Gronow S."/>
            <person name="Wellnitz S."/>
            <person name="Brambilla E."/>
            <person name="Klenk H.-P."/>
            <person name="Eisen J.A."/>
        </authorList>
    </citation>
    <scope>NUCLEOTIDE SEQUENCE [LARGE SCALE GENOMIC DNA]</scope>
    <source>
        <strain evidence="2 3">DSM 2985</strain>
    </source>
</reference>
<proteinExistence type="predicted"/>
<comment type="caution">
    <text evidence="2">The sequence shown here is derived from an EMBL/GenBank/DDBJ whole genome shotgun (WGS) entry which is preliminary data.</text>
</comment>
<feature type="signal peptide" evidence="1">
    <location>
        <begin position="1"/>
        <end position="23"/>
    </location>
</feature>
<organism evidence="2 3">
    <name type="scientific">Treponema saccharophilum DSM 2985</name>
    <dbReference type="NCBI Taxonomy" id="907348"/>
    <lineage>
        <taxon>Bacteria</taxon>
        <taxon>Pseudomonadati</taxon>
        <taxon>Spirochaetota</taxon>
        <taxon>Spirochaetia</taxon>
        <taxon>Spirochaetales</taxon>
        <taxon>Treponemataceae</taxon>
        <taxon>Treponema</taxon>
    </lineage>
</organism>
<dbReference type="PATRIC" id="fig|907348.3.peg.2000"/>
<dbReference type="EMBL" id="AGRW01000050">
    <property type="protein sequence ID" value="EIC01454.1"/>
    <property type="molecule type" value="Genomic_DNA"/>
</dbReference>
<dbReference type="RefSeq" id="WP_002705234.1">
    <property type="nucleotide sequence ID" value="NZ_AGRW01000050.1"/>
</dbReference>
<keyword evidence="1" id="KW-0732">Signal</keyword>
<evidence type="ECO:0000313" key="2">
    <source>
        <dbReference type="EMBL" id="EIC01454.1"/>
    </source>
</evidence>
<evidence type="ECO:0000313" key="3">
    <source>
        <dbReference type="Proteomes" id="UP000003571"/>
    </source>
</evidence>
<accession>H7EM46</accession>
<evidence type="ECO:0000256" key="1">
    <source>
        <dbReference type="SAM" id="SignalP"/>
    </source>
</evidence>
<sequence>MKTNKIAFIALAFLLQMSLCACATTKKNPPENVPPSPVFKSEGISFDGSEWFHARFADKEGITQAFMKNMPIVITVKFDDGREGRIWTECDENSEVFIQNLSDEFKDCKLSIEIDNERWHELCEIQKAKDEEQKSRVALGEKRAEILSPSPVRWTFSDEKVEITVEFGLGYPEADEMEIKLDYKKIKYKFYAWQGKYAATDSHIELFVTDYAEGYKDGVGGYGSLTDYCELSYSLDGDTLTIHTSLSDVLYCADELEKGYRFPVPLVLTKEETL</sequence>
<dbReference type="STRING" id="907348.TresaDRAFT_1346"/>
<dbReference type="Proteomes" id="UP000003571">
    <property type="component" value="Unassembled WGS sequence"/>
</dbReference>
<feature type="chain" id="PRO_5003608823" description="Lipoprotein" evidence="1">
    <location>
        <begin position="24"/>
        <end position="274"/>
    </location>
</feature>
<dbReference type="PROSITE" id="PS51257">
    <property type="entry name" value="PROKAR_LIPOPROTEIN"/>
    <property type="match status" value="1"/>
</dbReference>
<gene>
    <name evidence="2" type="ORF">TresaDRAFT_1346</name>
</gene>
<evidence type="ECO:0008006" key="4">
    <source>
        <dbReference type="Google" id="ProtNLM"/>
    </source>
</evidence>
<protein>
    <recommendedName>
        <fullName evidence="4">Lipoprotein</fullName>
    </recommendedName>
</protein>
<dbReference type="AlphaFoldDB" id="H7EM46"/>